<dbReference type="GeneID" id="17293407"/>
<dbReference type="InterPro" id="IPR000938">
    <property type="entry name" value="CAP-Gly_domain"/>
</dbReference>
<dbReference type="PROSITE" id="PS50294">
    <property type="entry name" value="WD_REPEATS_REGION"/>
    <property type="match status" value="1"/>
</dbReference>
<protein>
    <recommendedName>
        <fullName evidence="4">CAP-Gly domain-containing protein</fullName>
    </recommendedName>
</protein>
<dbReference type="Pfam" id="PF00400">
    <property type="entry name" value="WD40"/>
    <property type="match status" value="4"/>
</dbReference>
<gene>
    <name evidence="5" type="ORF">GUITHDRAFT_165675</name>
</gene>
<dbReference type="PANTHER" id="PTHR44156">
    <property type="entry name" value="SUPERNUMERARY LIMBS, ISOFORM B-RELATED"/>
    <property type="match status" value="1"/>
</dbReference>
<evidence type="ECO:0000313" key="5">
    <source>
        <dbReference type="EMBL" id="EKX36616.1"/>
    </source>
</evidence>
<evidence type="ECO:0000313" key="7">
    <source>
        <dbReference type="Proteomes" id="UP000011087"/>
    </source>
</evidence>
<keyword evidence="2" id="KW-0677">Repeat</keyword>
<reference evidence="7" key="2">
    <citation type="submission" date="2012-11" db="EMBL/GenBank/DDBJ databases">
        <authorList>
            <person name="Kuo A."/>
            <person name="Curtis B.A."/>
            <person name="Tanifuji G."/>
            <person name="Burki F."/>
            <person name="Gruber A."/>
            <person name="Irimia M."/>
            <person name="Maruyama S."/>
            <person name="Arias M.C."/>
            <person name="Ball S.G."/>
            <person name="Gile G.H."/>
            <person name="Hirakawa Y."/>
            <person name="Hopkins J.F."/>
            <person name="Rensing S.A."/>
            <person name="Schmutz J."/>
            <person name="Symeonidi A."/>
            <person name="Elias M."/>
            <person name="Eveleigh R.J."/>
            <person name="Herman E.K."/>
            <person name="Klute M.J."/>
            <person name="Nakayama T."/>
            <person name="Obornik M."/>
            <person name="Reyes-Prieto A."/>
            <person name="Armbrust E.V."/>
            <person name="Aves S.J."/>
            <person name="Beiko R.G."/>
            <person name="Coutinho P."/>
            <person name="Dacks J.B."/>
            <person name="Durnford D.G."/>
            <person name="Fast N.M."/>
            <person name="Green B.R."/>
            <person name="Grisdale C."/>
            <person name="Hempe F."/>
            <person name="Henrissat B."/>
            <person name="Hoppner M.P."/>
            <person name="Ishida K.-I."/>
            <person name="Kim E."/>
            <person name="Koreny L."/>
            <person name="Kroth P.G."/>
            <person name="Liu Y."/>
            <person name="Malik S.-B."/>
            <person name="Maier U.G."/>
            <person name="McRose D."/>
            <person name="Mock T."/>
            <person name="Neilson J.A."/>
            <person name="Onodera N.T."/>
            <person name="Poole A.M."/>
            <person name="Pritham E.J."/>
            <person name="Richards T.A."/>
            <person name="Rocap G."/>
            <person name="Roy S.W."/>
            <person name="Sarai C."/>
            <person name="Schaack S."/>
            <person name="Shirato S."/>
            <person name="Slamovits C.H."/>
            <person name="Spencer D.F."/>
            <person name="Suzuki S."/>
            <person name="Worden A.Z."/>
            <person name="Zauner S."/>
            <person name="Barry K."/>
            <person name="Bell C."/>
            <person name="Bharti A.K."/>
            <person name="Crow J.A."/>
            <person name="Grimwood J."/>
            <person name="Kramer R."/>
            <person name="Lindquist E."/>
            <person name="Lucas S."/>
            <person name="Salamov A."/>
            <person name="McFadden G.I."/>
            <person name="Lane C.E."/>
            <person name="Keeling P.J."/>
            <person name="Gray M.W."/>
            <person name="Grigoriev I.V."/>
            <person name="Archibald J.M."/>
        </authorList>
    </citation>
    <scope>NUCLEOTIDE SEQUENCE</scope>
    <source>
        <strain evidence="7">CCMP2712</strain>
    </source>
</reference>
<dbReference type="SUPFAM" id="SSF50978">
    <property type="entry name" value="WD40 repeat-like"/>
    <property type="match status" value="1"/>
</dbReference>
<dbReference type="PaxDb" id="55529-EKX36616"/>
<feature type="repeat" description="WD" evidence="3">
    <location>
        <begin position="267"/>
        <end position="314"/>
    </location>
</feature>
<dbReference type="SUPFAM" id="SSF74924">
    <property type="entry name" value="Cap-Gly domain"/>
    <property type="match status" value="1"/>
</dbReference>
<dbReference type="SMART" id="SM00320">
    <property type="entry name" value="WD40"/>
    <property type="match status" value="5"/>
</dbReference>
<dbReference type="EnsemblProtists" id="EKX36616">
    <property type="protein sequence ID" value="EKX36616"/>
    <property type="gene ID" value="GUITHDRAFT_165675"/>
</dbReference>
<dbReference type="InterPro" id="IPR053299">
    <property type="entry name" value="ASTRA_WD_repeat"/>
</dbReference>
<keyword evidence="7" id="KW-1185">Reference proteome</keyword>
<dbReference type="AlphaFoldDB" id="L1IK44"/>
<dbReference type="PROSITE" id="PS00678">
    <property type="entry name" value="WD_REPEATS_1"/>
    <property type="match status" value="2"/>
</dbReference>
<dbReference type="OrthoDB" id="496at2759"/>
<proteinExistence type="predicted"/>
<dbReference type="Proteomes" id="UP000011087">
    <property type="component" value="Unassembled WGS sequence"/>
</dbReference>
<dbReference type="InterPro" id="IPR036322">
    <property type="entry name" value="WD40_repeat_dom_sf"/>
</dbReference>
<dbReference type="eggNOG" id="KOG0274">
    <property type="taxonomic scope" value="Eukaryota"/>
</dbReference>
<dbReference type="CDD" id="cd00200">
    <property type="entry name" value="WD40"/>
    <property type="match status" value="1"/>
</dbReference>
<dbReference type="eggNOG" id="KOG3206">
    <property type="taxonomic scope" value="Eukaryota"/>
</dbReference>
<evidence type="ECO:0000256" key="1">
    <source>
        <dbReference type="ARBA" id="ARBA00022574"/>
    </source>
</evidence>
<dbReference type="KEGG" id="gtt:GUITHDRAFT_165675"/>
<organism evidence="5">
    <name type="scientific">Guillardia theta (strain CCMP2712)</name>
    <name type="common">Cryptophyte</name>
    <dbReference type="NCBI Taxonomy" id="905079"/>
    <lineage>
        <taxon>Eukaryota</taxon>
        <taxon>Cryptophyceae</taxon>
        <taxon>Pyrenomonadales</taxon>
        <taxon>Geminigeraceae</taxon>
        <taxon>Guillardia</taxon>
    </lineage>
</organism>
<dbReference type="InterPro" id="IPR020472">
    <property type="entry name" value="WD40_PAC1"/>
</dbReference>
<dbReference type="Gene3D" id="2.30.30.190">
    <property type="entry name" value="CAP Gly-rich-like domain"/>
    <property type="match status" value="1"/>
</dbReference>
<reference evidence="5 7" key="1">
    <citation type="journal article" date="2012" name="Nature">
        <title>Algal genomes reveal evolutionary mosaicism and the fate of nucleomorphs.</title>
        <authorList>
            <consortium name="DOE Joint Genome Institute"/>
            <person name="Curtis B.A."/>
            <person name="Tanifuji G."/>
            <person name="Burki F."/>
            <person name="Gruber A."/>
            <person name="Irimia M."/>
            <person name="Maruyama S."/>
            <person name="Arias M.C."/>
            <person name="Ball S.G."/>
            <person name="Gile G.H."/>
            <person name="Hirakawa Y."/>
            <person name="Hopkins J.F."/>
            <person name="Kuo A."/>
            <person name="Rensing S.A."/>
            <person name="Schmutz J."/>
            <person name="Symeonidi A."/>
            <person name="Elias M."/>
            <person name="Eveleigh R.J."/>
            <person name="Herman E.K."/>
            <person name="Klute M.J."/>
            <person name="Nakayama T."/>
            <person name="Obornik M."/>
            <person name="Reyes-Prieto A."/>
            <person name="Armbrust E.V."/>
            <person name="Aves S.J."/>
            <person name="Beiko R.G."/>
            <person name="Coutinho P."/>
            <person name="Dacks J.B."/>
            <person name="Durnford D.G."/>
            <person name="Fast N.M."/>
            <person name="Green B.R."/>
            <person name="Grisdale C.J."/>
            <person name="Hempel F."/>
            <person name="Henrissat B."/>
            <person name="Hoppner M.P."/>
            <person name="Ishida K."/>
            <person name="Kim E."/>
            <person name="Koreny L."/>
            <person name="Kroth P.G."/>
            <person name="Liu Y."/>
            <person name="Malik S.B."/>
            <person name="Maier U.G."/>
            <person name="McRose D."/>
            <person name="Mock T."/>
            <person name="Neilson J.A."/>
            <person name="Onodera N.T."/>
            <person name="Poole A.M."/>
            <person name="Pritham E.J."/>
            <person name="Richards T.A."/>
            <person name="Rocap G."/>
            <person name="Roy S.W."/>
            <person name="Sarai C."/>
            <person name="Schaack S."/>
            <person name="Shirato S."/>
            <person name="Slamovits C.H."/>
            <person name="Spencer D.F."/>
            <person name="Suzuki S."/>
            <person name="Worden A.Z."/>
            <person name="Zauner S."/>
            <person name="Barry K."/>
            <person name="Bell C."/>
            <person name="Bharti A.K."/>
            <person name="Crow J.A."/>
            <person name="Grimwood J."/>
            <person name="Kramer R."/>
            <person name="Lindquist E."/>
            <person name="Lucas S."/>
            <person name="Salamov A."/>
            <person name="McFadden G.I."/>
            <person name="Lane C.E."/>
            <person name="Keeling P.J."/>
            <person name="Gray M.W."/>
            <person name="Grigoriev I.V."/>
            <person name="Archibald J.M."/>
        </authorList>
    </citation>
    <scope>NUCLEOTIDE SEQUENCE</scope>
    <source>
        <strain evidence="5 7">CCMP2712</strain>
    </source>
</reference>
<name>L1IK44_GUITC</name>
<dbReference type="InterPro" id="IPR019775">
    <property type="entry name" value="WD40_repeat_CS"/>
</dbReference>
<evidence type="ECO:0000256" key="3">
    <source>
        <dbReference type="PROSITE-ProRule" id="PRU00221"/>
    </source>
</evidence>
<keyword evidence="1 3" id="KW-0853">WD repeat</keyword>
<dbReference type="STRING" id="905079.L1IK44"/>
<dbReference type="InterPro" id="IPR015943">
    <property type="entry name" value="WD40/YVTN_repeat-like_dom_sf"/>
</dbReference>
<dbReference type="OMA" id="RPHEAGC"/>
<accession>L1IK44</accession>
<dbReference type="InterPro" id="IPR036859">
    <property type="entry name" value="CAP-Gly_dom_sf"/>
</dbReference>
<evidence type="ECO:0000313" key="6">
    <source>
        <dbReference type="EnsemblProtists" id="EKX36616"/>
    </source>
</evidence>
<dbReference type="Gene3D" id="2.130.10.10">
    <property type="entry name" value="YVTN repeat-like/Quinoprotein amine dehydrogenase"/>
    <property type="match status" value="2"/>
</dbReference>
<evidence type="ECO:0000256" key="2">
    <source>
        <dbReference type="ARBA" id="ARBA00022737"/>
    </source>
</evidence>
<evidence type="ECO:0000259" key="4">
    <source>
        <dbReference type="PROSITE" id="PS50245"/>
    </source>
</evidence>
<feature type="domain" description="CAP-Gly" evidence="4">
    <location>
        <begin position="31"/>
        <end position="73"/>
    </location>
</feature>
<dbReference type="PROSITE" id="PS50082">
    <property type="entry name" value="WD_REPEATS_2"/>
    <property type="match status" value="4"/>
</dbReference>
<dbReference type="SMART" id="SM01052">
    <property type="entry name" value="CAP_GLY"/>
    <property type="match status" value="1"/>
</dbReference>
<dbReference type="InterPro" id="IPR001680">
    <property type="entry name" value="WD40_rpt"/>
</dbReference>
<dbReference type="PROSITE" id="PS00845">
    <property type="entry name" value="CAP_GLY_1"/>
    <property type="match status" value="1"/>
</dbReference>
<dbReference type="Pfam" id="PF01302">
    <property type="entry name" value="CAP_GLY"/>
    <property type="match status" value="1"/>
</dbReference>
<feature type="repeat" description="WD" evidence="3">
    <location>
        <begin position="314"/>
        <end position="354"/>
    </location>
</feature>
<feature type="repeat" description="WD" evidence="3">
    <location>
        <begin position="219"/>
        <end position="263"/>
    </location>
</feature>
<dbReference type="PRINTS" id="PR00320">
    <property type="entry name" value="GPROTEINBRPT"/>
</dbReference>
<feature type="repeat" description="WD" evidence="3">
    <location>
        <begin position="179"/>
        <end position="210"/>
    </location>
</feature>
<dbReference type="RefSeq" id="XP_005823596.1">
    <property type="nucleotide sequence ID" value="XM_005823539.1"/>
</dbReference>
<dbReference type="PROSITE" id="PS50245">
    <property type="entry name" value="CAP_GLY_2"/>
    <property type="match status" value="1"/>
</dbReference>
<reference evidence="6" key="3">
    <citation type="submission" date="2015-06" db="UniProtKB">
        <authorList>
            <consortium name="EnsemblProtists"/>
        </authorList>
    </citation>
    <scope>IDENTIFICATION</scope>
</reference>
<dbReference type="HOGENOM" id="CLU_563164_0_0_1"/>
<dbReference type="EMBL" id="JH993070">
    <property type="protein sequence ID" value="EKX36616.1"/>
    <property type="molecule type" value="Genomic_DNA"/>
</dbReference>
<sequence>MGDRGAAEHMEVGQRCVVDGNTGEIAFLGSDLPDLPSGMWVGVVYDQPVGKNDGTIKGKKYFKCQKNHGHLVRPDKVKVLYAETALLGRKATAGHASRSHALNDNYMENFHAAYALLSGETPEAAKQQNAEGTLLDLSDRPNTCISVWGGEAVIGSTDHALYGIDLVKQRKSRTLYTKTHGHTEWVTCVSHTADGRVLSGGMDGKLCLWNKAGAQCSDLQGHSASISDMKAVQSDGGGNFAFTSSYDKTVCVWDLSKHASRALASSLKGHSAPVLCMAVVRASEEEAETSSLVSGDRDGVAMLWDVEANKSRRIPGHGGHITSLAWLDGNTFLVGAQDGKVKVWDVREERFIHQIAAHVTQQGSGAVGNIVVRRTSPNMATTDVVTAGADCRVQVLDARSGFQPRFTFTEHKFNLEDFIYSLAMAGSIILSGAGDGMLLAHDVETGAVCWGLGANKAAVRCIASAEVMAGKSTSEVIDRTVGPEI</sequence>